<dbReference type="OrthoDB" id="6336912at2759"/>
<dbReference type="GO" id="GO:0008270">
    <property type="term" value="F:zinc ion binding"/>
    <property type="evidence" value="ECO:0007669"/>
    <property type="project" value="UniProtKB-KW"/>
</dbReference>
<evidence type="ECO:0000256" key="2">
    <source>
        <dbReference type="ARBA" id="ARBA00022771"/>
    </source>
</evidence>
<evidence type="ECO:0000313" key="8">
    <source>
        <dbReference type="Proteomes" id="UP000076858"/>
    </source>
</evidence>
<dbReference type="Pfam" id="PF05485">
    <property type="entry name" value="THAP"/>
    <property type="match status" value="1"/>
</dbReference>
<keyword evidence="3" id="KW-0862">Zinc</keyword>
<reference evidence="7 8" key="1">
    <citation type="submission" date="2016-03" db="EMBL/GenBank/DDBJ databases">
        <title>EvidentialGene: Evidence-directed Construction of Genes on Genomes.</title>
        <authorList>
            <person name="Gilbert D.G."/>
            <person name="Choi J.-H."/>
            <person name="Mockaitis K."/>
            <person name="Colbourne J."/>
            <person name="Pfrender M."/>
        </authorList>
    </citation>
    <scope>NUCLEOTIDE SEQUENCE [LARGE SCALE GENOMIC DNA]</scope>
    <source>
        <strain evidence="7 8">Xinb3</strain>
        <tissue evidence="7">Complete organism</tissue>
    </source>
</reference>
<dbReference type="GO" id="GO:0003677">
    <property type="term" value="F:DNA binding"/>
    <property type="evidence" value="ECO:0007669"/>
    <property type="project" value="UniProtKB-UniRule"/>
</dbReference>
<evidence type="ECO:0000256" key="4">
    <source>
        <dbReference type="ARBA" id="ARBA00023125"/>
    </source>
</evidence>
<proteinExistence type="predicted"/>
<dbReference type="PROSITE" id="PS50950">
    <property type="entry name" value="ZF_THAP"/>
    <property type="match status" value="1"/>
</dbReference>
<keyword evidence="1" id="KW-0479">Metal-binding</keyword>
<name>A0A164MY35_9CRUS</name>
<keyword evidence="2 5" id="KW-0863">Zinc-finger</keyword>
<evidence type="ECO:0000256" key="5">
    <source>
        <dbReference type="PROSITE-ProRule" id="PRU00309"/>
    </source>
</evidence>
<keyword evidence="4 5" id="KW-0238">DNA-binding</keyword>
<evidence type="ECO:0000256" key="3">
    <source>
        <dbReference type="ARBA" id="ARBA00022833"/>
    </source>
</evidence>
<gene>
    <name evidence="7" type="ORF">APZ42_031316</name>
</gene>
<dbReference type="Proteomes" id="UP000076858">
    <property type="component" value="Unassembled WGS sequence"/>
</dbReference>
<organism evidence="7 8">
    <name type="scientific">Daphnia magna</name>
    <dbReference type="NCBI Taxonomy" id="35525"/>
    <lineage>
        <taxon>Eukaryota</taxon>
        <taxon>Metazoa</taxon>
        <taxon>Ecdysozoa</taxon>
        <taxon>Arthropoda</taxon>
        <taxon>Crustacea</taxon>
        <taxon>Branchiopoda</taxon>
        <taxon>Diplostraca</taxon>
        <taxon>Cladocera</taxon>
        <taxon>Anomopoda</taxon>
        <taxon>Daphniidae</taxon>
        <taxon>Daphnia</taxon>
    </lineage>
</organism>
<evidence type="ECO:0000256" key="1">
    <source>
        <dbReference type="ARBA" id="ARBA00022723"/>
    </source>
</evidence>
<dbReference type="SUPFAM" id="SSF57716">
    <property type="entry name" value="Glucocorticoid receptor-like (DNA-binding domain)"/>
    <property type="match status" value="1"/>
</dbReference>
<comment type="caution">
    <text evidence="7">The sequence shown here is derived from an EMBL/GenBank/DDBJ whole genome shotgun (WGS) entry which is preliminary data.</text>
</comment>
<evidence type="ECO:0000313" key="7">
    <source>
        <dbReference type="EMBL" id="KZS05479.1"/>
    </source>
</evidence>
<sequence>MANKLCFVDGCQTRSDQENGPATFFRPPKVDFDEWKKIFPEKTLLQTSRLCWKHFAGENIIKGKMIGEEFVHQKRWRLKKGAKPKHLLGTVPVHLYDRLLIRPTRLYDHPSACTTFWREQPLFKLLCR</sequence>
<feature type="domain" description="THAP-type" evidence="6">
    <location>
        <begin position="1"/>
        <end position="87"/>
    </location>
</feature>
<evidence type="ECO:0000259" key="6">
    <source>
        <dbReference type="PROSITE" id="PS50950"/>
    </source>
</evidence>
<protein>
    <recommendedName>
        <fullName evidence="6">THAP-type domain-containing protein</fullName>
    </recommendedName>
</protein>
<dbReference type="EMBL" id="LRGB01002915">
    <property type="protein sequence ID" value="KZS05479.1"/>
    <property type="molecule type" value="Genomic_DNA"/>
</dbReference>
<keyword evidence="8" id="KW-1185">Reference proteome</keyword>
<dbReference type="InterPro" id="IPR006612">
    <property type="entry name" value="THAP_Znf"/>
</dbReference>
<dbReference type="AlphaFoldDB" id="A0A164MY35"/>
<accession>A0A164MY35</accession>